<dbReference type="AlphaFoldDB" id="H2AN35"/>
<dbReference type="EMBL" id="HE650821">
    <property type="protein sequence ID" value="CCF55785.1"/>
    <property type="molecule type" value="Genomic_DNA"/>
</dbReference>
<dbReference type="GO" id="GO:0000390">
    <property type="term" value="P:spliceosomal complex disassembly"/>
    <property type="evidence" value="ECO:0007669"/>
    <property type="project" value="InterPro"/>
</dbReference>
<sequence length="317" mass="36995">MAFKKRNKIKVPSLSAQAGGTNVTDSKKPIRLNLSYLEDEEEEEDHASLQIKQNPLKQKKPLILPVLPHTVKMTSAEVDDDVSPERDDEYKDLFKKRVSKPDVKILNLEDKGIFENIDGSDGDEEYMSKEQIERIKQRRRRPFEREARSSEREYVKLLNDEEKLDVIETIKDNGGFEKRNGDKNDNEYIYDFEDEIFEDKLELNESVLSSKEVEKRENVDKILNDDEIGDEWEKHILSKTNNVIDYSDSQDKIRRLPKLFDSAMDDEDEGALLASKLSQITLAKRTKQLRIDALNKQRVGILEERDKLLQKILNKIR</sequence>
<evidence type="ECO:0000313" key="3">
    <source>
        <dbReference type="Proteomes" id="UP000005220"/>
    </source>
</evidence>
<dbReference type="GO" id="GO:0071008">
    <property type="term" value="C:U2-type post-mRNA release spliceosomal complex"/>
    <property type="evidence" value="ECO:0007669"/>
    <property type="project" value="InterPro"/>
</dbReference>
<accession>H2AN35</accession>
<dbReference type="Proteomes" id="UP000005220">
    <property type="component" value="Chromosome 1"/>
</dbReference>
<dbReference type="KEGG" id="kaf:KAFR_0A03500"/>
<reference evidence="2 3" key="1">
    <citation type="journal article" date="2011" name="Proc. Natl. Acad. Sci. U.S.A.">
        <title>Evolutionary erosion of yeast sex chromosomes by mating-type switching accidents.</title>
        <authorList>
            <person name="Gordon J.L."/>
            <person name="Armisen D."/>
            <person name="Proux-Wera E."/>
            <person name="Oheigeartaigh S.S."/>
            <person name="Byrne K.P."/>
            <person name="Wolfe K.H."/>
        </authorList>
    </citation>
    <scope>NUCLEOTIDE SEQUENCE [LARGE SCALE GENOMIC DNA]</scope>
    <source>
        <strain evidence="3">ATCC 22294 / BCRC 22015 / CBS 2517 / CECT 1963 / NBRC 1671 / NRRL Y-8276</strain>
    </source>
</reference>
<dbReference type="HOGENOM" id="CLU_909406_0_0_1"/>
<proteinExistence type="predicted"/>
<feature type="compositionally biased region" description="Polar residues" evidence="1">
    <location>
        <begin position="14"/>
        <end position="24"/>
    </location>
</feature>
<protein>
    <submittedName>
        <fullName evidence="2">Uncharacterized protein</fullName>
    </submittedName>
</protein>
<feature type="region of interest" description="Disordered" evidence="1">
    <location>
        <begin position="1"/>
        <end position="27"/>
    </location>
</feature>
<dbReference type="FunCoup" id="H2AN35">
    <property type="interactions" value="203"/>
</dbReference>
<dbReference type="OrthoDB" id="4067234at2759"/>
<dbReference type="RefSeq" id="XP_003954920.1">
    <property type="nucleotide sequence ID" value="XM_003954871.1"/>
</dbReference>
<dbReference type="InParanoid" id="H2AN35"/>
<evidence type="ECO:0000256" key="1">
    <source>
        <dbReference type="SAM" id="MobiDB-lite"/>
    </source>
</evidence>
<dbReference type="InterPro" id="IPR028211">
    <property type="entry name" value="Ntr2"/>
</dbReference>
<dbReference type="Pfam" id="PF15458">
    <property type="entry name" value="NTR2"/>
    <property type="match status" value="1"/>
</dbReference>
<name>H2AN35_KAZAF</name>
<dbReference type="GeneID" id="13885975"/>
<organism evidence="2 3">
    <name type="scientific">Kazachstania africana (strain ATCC 22294 / BCRC 22015 / CBS 2517 / CECT 1963 / NBRC 1671 / NRRL Y-8276)</name>
    <name type="common">Yeast</name>
    <name type="synonym">Kluyveromyces africanus</name>
    <dbReference type="NCBI Taxonomy" id="1071382"/>
    <lineage>
        <taxon>Eukaryota</taxon>
        <taxon>Fungi</taxon>
        <taxon>Dikarya</taxon>
        <taxon>Ascomycota</taxon>
        <taxon>Saccharomycotina</taxon>
        <taxon>Saccharomycetes</taxon>
        <taxon>Saccharomycetales</taxon>
        <taxon>Saccharomycetaceae</taxon>
        <taxon>Kazachstania</taxon>
    </lineage>
</organism>
<evidence type="ECO:0000313" key="2">
    <source>
        <dbReference type="EMBL" id="CCF55785.1"/>
    </source>
</evidence>
<gene>
    <name evidence="2" type="primary">KAFR0A03500</name>
    <name evidence="2" type="ORF">KAFR_0A03500</name>
</gene>
<dbReference type="STRING" id="1071382.H2AN35"/>
<keyword evidence="3" id="KW-1185">Reference proteome</keyword>